<dbReference type="Pfam" id="PF13726">
    <property type="entry name" value="Na_H_antiport_2"/>
    <property type="match status" value="1"/>
</dbReference>
<feature type="transmembrane region" description="Helical" evidence="6">
    <location>
        <begin position="35"/>
        <end position="52"/>
    </location>
</feature>
<evidence type="ECO:0000256" key="5">
    <source>
        <dbReference type="ARBA" id="ARBA00023136"/>
    </source>
</evidence>
<feature type="transmembrane region" description="Helical" evidence="6">
    <location>
        <begin position="72"/>
        <end position="90"/>
    </location>
</feature>
<keyword evidence="4 6" id="KW-1133">Transmembrane helix</keyword>
<evidence type="ECO:0000259" key="7">
    <source>
        <dbReference type="Pfam" id="PF03553"/>
    </source>
</evidence>
<dbReference type="EMBL" id="JABGBN010000001">
    <property type="protein sequence ID" value="NOL50989.1"/>
    <property type="molecule type" value="Genomic_DNA"/>
</dbReference>
<feature type="transmembrane region" description="Helical" evidence="6">
    <location>
        <begin position="252"/>
        <end position="275"/>
    </location>
</feature>
<dbReference type="GO" id="GO:0005886">
    <property type="term" value="C:plasma membrane"/>
    <property type="evidence" value="ECO:0007669"/>
    <property type="project" value="UniProtKB-SubCell"/>
</dbReference>
<dbReference type="AlphaFoldDB" id="A0A849NZM9"/>
<keyword evidence="2" id="KW-1003">Cell membrane</keyword>
<proteinExistence type="predicted"/>
<feature type="domain" description="Na+/H+ antiporter NhaC-like C-terminal" evidence="7">
    <location>
        <begin position="170"/>
        <end position="450"/>
    </location>
</feature>
<feature type="transmembrane region" description="Helical" evidence="6">
    <location>
        <begin position="310"/>
        <end position="330"/>
    </location>
</feature>
<dbReference type="InterPro" id="IPR018461">
    <property type="entry name" value="Na/H_Antiport_NhaC-like_C"/>
</dbReference>
<feature type="transmembrane region" description="Helical" evidence="6">
    <location>
        <begin position="6"/>
        <end position="28"/>
    </location>
</feature>
<feature type="transmembrane region" description="Helical" evidence="6">
    <location>
        <begin position="134"/>
        <end position="153"/>
    </location>
</feature>
<evidence type="ECO:0000313" key="10">
    <source>
        <dbReference type="Proteomes" id="UP000537862"/>
    </source>
</evidence>
<evidence type="ECO:0000313" key="9">
    <source>
        <dbReference type="EMBL" id="NOL50989.1"/>
    </source>
</evidence>
<feature type="transmembrane region" description="Helical" evidence="6">
    <location>
        <begin position="380"/>
        <end position="405"/>
    </location>
</feature>
<dbReference type="PANTHER" id="PTHR37821">
    <property type="entry name" value="AMINO ACID TRANSPORTER YUIF-RELATED"/>
    <property type="match status" value="1"/>
</dbReference>
<evidence type="ECO:0000256" key="2">
    <source>
        <dbReference type="ARBA" id="ARBA00022475"/>
    </source>
</evidence>
<evidence type="ECO:0000256" key="1">
    <source>
        <dbReference type="ARBA" id="ARBA00004651"/>
    </source>
</evidence>
<reference evidence="9 10" key="1">
    <citation type="submission" date="2020-05" db="EMBL/GenBank/DDBJ databases">
        <authorList>
            <person name="Niu N."/>
        </authorList>
    </citation>
    <scope>NUCLEOTIDE SEQUENCE [LARGE SCALE GENOMIC DNA]</scope>
    <source>
        <strain evidence="9 10">3340-03</strain>
    </source>
</reference>
<feature type="domain" description="Putative Na+/H+ antiporter N-terminal" evidence="8">
    <location>
        <begin position="16"/>
        <end position="100"/>
    </location>
</feature>
<evidence type="ECO:0000256" key="3">
    <source>
        <dbReference type="ARBA" id="ARBA00022692"/>
    </source>
</evidence>
<feature type="transmembrane region" description="Helical" evidence="6">
    <location>
        <begin position="211"/>
        <end position="231"/>
    </location>
</feature>
<name>A0A849NZM9_9BURK</name>
<dbReference type="Proteomes" id="UP000537862">
    <property type="component" value="Unassembled WGS sequence"/>
</dbReference>
<dbReference type="Pfam" id="PF03553">
    <property type="entry name" value="Na_H_antiporter"/>
    <property type="match status" value="1"/>
</dbReference>
<keyword evidence="10" id="KW-1185">Reference proteome</keyword>
<gene>
    <name evidence="9" type="ORF">HKX39_02190</name>
</gene>
<keyword evidence="5 6" id="KW-0472">Membrane</keyword>
<comment type="subcellular location">
    <subcellularLocation>
        <location evidence="1">Cell membrane</location>
        <topology evidence="1">Multi-pass membrane protein</topology>
    </subcellularLocation>
</comment>
<dbReference type="InterPro" id="IPR052576">
    <property type="entry name" value="AA_Transporter-Related"/>
</dbReference>
<sequence>MGVVYAGLQLLSIPINAVALAIVLMVAFCLLKIPVAVAIVIAALLGGLHAGMSFDAVLKALNDNLLGGAQVGMTYIMVGAFAVALARSGILEWVAQKISARLNVQGQKVQAQIKWTLFAIFIVASLISQNLVPVHIAFIPVLIPPLLGVMNKLQIDRRMVACILACCISASYLLLPFGFGAIYLNDILLENFNSVGAAAGLAGTADMAPKAMFWPVMGILAGMLFAIFVSYRKPRIYKDIPLSNRDEGAPVVIKWQQLLFTLVAIAATVLCQVLFDSLFLGALLGFVILGFSGIYRWQAQDDVFTHGVRLMAEIAVIITIASGFAGVLNATGEIDSLVASAKDLFGDNKMLGVFVMLAIGLFITIGFGDSFASVPILAPVYIPLSLALGLSPLATMAMLGAAAALGDAGSPASTISLGATAGLNADGQHDHVKDSVIPAFLHANIGMLLFAFVAILYL</sequence>
<keyword evidence="3 6" id="KW-0812">Transmembrane</keyword>
<feature type="transmembrane region" description="Helical" evidence="6">
    <location>
        <begin position="160"/>
        <end position="184"/>
    </location>
</feature>
<evidence type="ECO:0000256" key="4">
    <source>
        <dbReference type="ARBA" id="ARBA00022989"/>
    </source>
</evidence>
<evidence type="ECO:0000256" key="6">
    <source>
        <dbReference type="SAM" id="Phobius"/>
    </source>
</evidence>
<feature type="transmembrane region" description="Helical" evidence="6">
    <location>
        <begin position="111"/>
        <end position="128"/>
    </location>
</feature>
<dbReference type="InterPro" id="IPR032813">
    <property type="entry name" value="Na_H_antiport_N"/>
</dbReference>
<protein>
    <submittedName>
        <fullName evidence="9">Sodium:proton antiporter</fullName>
    </submittedName>
</protein>
<feature type="transmembrane region" description="Helical" evidence="6">
    <location>
        <begin position="281"/>
        <end position="298"/>
    </location>
</feature>
<comment type="caution">
    <text evidence="9">The sequence shown here is derived from an EMBL/GenBank/DDBJ whole genome shotgun (WGS) entry which is preliminary data.</text>
</comment>
<feature type="transmembrane region" description="Helical" evidence="6">
    <location>
        <begin position="436"/>
        <end position="457"/>
    </location>
</feature>
<evidence type="ECO:0000259" key="8">
    <source>
        <dbReference type="Pfam" id="PF13726"/>
    </source>
</evidence>
<feature type="transmembrane region" description="Helical" evidence="6">
    <location>
        <begin position="350"/>
        <end position="368"/>
    </location>
</feature>
<accession>A0A849NZM9</accession>
<dbReference type="PANTHER" id="PTHR37821:SF1">
    <property type="entry name" value="AMINO ACID TRANSPORTER YUIF-RELATED"/>
    <property type="match status" value="1"/>
</dbReference>
<organism evidence="9 10">
    <name type="scientific">Pelistega suis</name>
    <dbReference type="NCBI Taxonomy" id="1631957"/>
    <lineage>
        <taxon>Bacteria</taxon>
        <taxon>Pseudomonadati</taxon>
        <taxon>Pseudomonadota</taxon>
        <taxon>Betaproteobacteria</taxon>
        <taxon>Burkholderiales</taxon>
        <taxon>Alcaligenaceae</taxon>
        <taxon>Pelistega</taxon>
    </lineage>
</organism>